<name>A0A7X1X2I3_9PSED</name>
<evidence type="ECO:0000313" key="1">
    <source>
        <dbReference type="EMBL" id="MQT78080.1"/>
    </source>
</evidence>
<organism evidence="1 2">
    <name type="scientific">Pseudomonas helleri</name>
    <dbReference type="NCBI Taxonomy" id="1608996"/>
    <lineage>
        <taxon>Bacteria</taxon>
        <taxon>Pseudomonadati</taxon>
        <taxon>Pseudomonadota</taxon>
        <taxon>Gammaproteobacteria</taxon>
        <taxon>Pseudomonadales</taxon>
        <taxon>Pseudomonadaceae</taxon>
        <taxon>Pseudomonas</taxon>
    </lineage>
</organism>
<reference evidence="1 2" key="1">
    <citation type="submission" date="2019-10" db="EMBL/GenBank/DDBJ databases">
        <title>Evaluation of single-gene subtyping targets for Pseudomonas.</title>
        <authorList>
            <person name="Reichler S.J."/>
            <person name="Orsi R.H."/>
            <person name="Wiedmann M."/>
            <person name="Martin N.H."/>
            <person name="Murphy S.I."/>
        </authorList>
    </citation>
    <scope>NUCLEOTIDE SEQUENCE [LARGE SCALE GENOMIC DNA]</scope>
    <source>
        <strain evidence="1 2">FSL R10-2932</strain>
    </source>
</reference>
<accession>A0A7X1X2I3</accession>
<dbReference type="Proteomes" id="UP000447574">
    <property type="component" value="Unassembled WGS sequence"/>
</dbReference>
<comment type="caution">
    <text evidence="1">The sequence shown here is derived from an EMBL/GenBank/DDBJ whole genome shotgun (WGS) entry which is preliminary data.</text>
</comment>
<dbReference type="InterPro" id="IPR021327">
    <property type="entry name" value="DUF2934"/>
</dbReference>
<sequence length="141" mass="16165">MFEDLEFRERAYELWEKVGRPERSEQLYWRLAQEQLEAEAPLKPLVVSGPRDPHNITTHFLMHKVYISYSTQAFPLSVTALLITSFRCSDFSLLFKKVALIVSMPTKVRYKSSLLSPISIMDVATSTPEHVISKSSIALTM</sequence>
<protein>
    <submittedName>
        <fullName evidence="1">DUF2934 domain-containing protein</fullName>
    </submittedName>
</protein>
<dbReference type="EMBL" id="WIWF01000241">
    <property type="protein sequence ID" value="MQT78080.1"/>
    <property type="molecule type" value="Genomic_DNA"/>
</dbReference>
<evidence type="ECO:0000313" key="2">
    <source>
        <dbReference type="Proteomes" id="UP000447574"/>
    </source>
</evidence>
<proteinExistence type="predicted"/>
<dbReference type="AlphaFoldDB" id="A0A7X1X2I3"/>
<dbReference type="Pfam" id="PF11154">
    <property type="entry name" value="DUF2934"/>
    <property type="match status" value="1"/>
</dbReference>
<gene>
    <name evidence="1" type="ORF">GHO37_28025</name>
</gene>